<organism evidence="2 3">
    <name type="scientific">Oedothorax gibbosus</name>
    <dbReference type="NCBI Taxonomy" id="931172"/>
    <lineage>
        <taxon>Eukaryota</taxon>
        <taxon>Metazoa</taxon>
        <taxon>Ecdysozoa</taxon>
        <taxon>Arthropoda</taxon>
        <taxon>Chelicerata</taxon>
        <taxon>Arachnida</taxon>
        <taxon>Araneae</taxon>
        <taxon>Araneomorphae</taxon>
        <taxon>Entelegynae</taxon>
        <taxon>Araneoidea</taxon>
        <taxon>Linyphiidae</taxon>
        <taxon>Erigoninae</taxon>
        <taxon>Oedothorax</taxon>
    </lineage>
</organism>
<dbReference type="EMBL" id="JAFNEN010000948">
    <property type="protein sequence ID" value="KAG8175835.1"/>
    <property type="molecule type" value="Genomic_DNA"/>
</dbReference>
<accession>A0AAV6TX57</accession>
<dbReference type="AlphaFoldDB" id="A0AAV6TX57"/>
<proteinExistence type="predicted"/>
<evidence type="ECO:0000313" key="3">
    <source>
        <dbReference type="Proteomes" id="UP000827092"/>
    </source>
</evidence>
<protein>
    <submittedName>
        <fullName evidence="2">Uncharacterized protein</fullName>
    </submittedName>
</protein>
<reference evidence="2 3" key="1">
    <citation type="journal article" date="2022" name="Nat. Ecol. Evol.">
        <title>A masculinizing supergene underlies an exaggerated male reproductive morph in a spider.</title>
        <authorList>
            <person name="Hendrickx F."/>
            <person name="De Corte Z."/>
            <person name="Sonet G."/>
            <person name="Van Belleghem S.M."/>
            <person name="Kostlbacher S."/>
            <person name="Vangestel C."/>
        </authorList>
    </citation>
    <scope>NUCLEOTIDE SEQUENCE [LARGE SCALE GENOMIC DNA]</scope>
    <source>
        <strain evidence="2">W744_W776</strain>
    </source>
</reference>
<feature type="region of interest" description="Disordered" evidence="1">
    <location>
        <begin position="1"/>
        <end position="31"/>
    </location>
</feature>
<dbReference type="Proteomes" id="UP000827092">
    <property type="component" value="Unassembled WGS sequence"/>
</dbReference>
<name>A0AAV6TX57_9ARAC</name>
<sequence>MRQRKCREKKKLKKDLPISHQSPGSSAVSPVGSYRVSAAFKKALVRVRKNLPESTRKKEAIVHYLATSLNICSELVPAEPKNSEKSPTDHLLGNSMKIGKTSEKKF</sequence>
<feature type="region of interest" description="Disordered" evidence="1">
    <location>
        <begin position="77"/>
        <end position="106"/>
    </location>
</feature>
<evidence type="ECO:0000313" key="2">
    <source>
        <dbReference type="EMBL" id="KAG8175835.1"/>
    </source>
</evidence>
<feature type="compositionally biased region" description="Basic residues" evidence="1">
    <location>
        <begin position="1"/>
        <end position="13"/>
    </location>
</feature>
<keyword evidence="3" id="KW-1185">Reference proteome</keyword>
<feature type="compositionally biased region" description="Low complexity" evidence="1">
    <location>
        <begin position="22"/>
        <end position="31"/>
    </location>
</feature>
<evidence type="ECO:0000256" key="1">
    <source>
        <dbReference type="SAM" id="MobiDB-lite"/>
    </source>
</evidence>
<gene>
    <name evidence="2" type="ORF">JTE90_013385</name>
</gene>
<comment type="caution">
    <text evidence="2">The sequence shown here is derived from an EMBL/GenBank/DDBJ whole genome shotgun (WGS) entry which is preliminary data.</text>
</comment>